<keyword evidence="1" id="KW-0732">Signal</keyword>
<accession>A0ABQ3C759</accession>
<evidence type="ECO:0000256" key="1">
    <source>
        <dbReference type="SAM" id="SignalP"/>
    </source>
</evidence>
<feature type="chain" id="PRO_5045944590" evidence="1">
    <location>
        <begin position="26"/>
        <end position="509"/>
    </location>
</feature>
<reference evidence="3" key="1">
    <citation type="journal article" date="2019" name="Int. J. Syst. Evol. Microbiol.">
        <title>The Global Catalogue of Microorganisms (GCM) 10K type strain sequencing project: providing services to taxonomists for standard genome sequencing and annotation.</title>
        <authorList>
            <consortium name="The Broad Institute Genomics Platform"/>
            <consortium name="The Broad Institute Genome Sequencing Center for Infectious Disease"/>
            <person name="Wu L."/>
            <person name="Ma J."/>
        </authorList>
    </citation>
    <scope>NUCLEOTIDE SEQUENCE [LARGE SCALE GENOMIC DNA]</scope>
    <source>
        <strain evidence="3">KCTC 22558</strain>
    </source>
</reference>
<evidence type="ECO:0000313" key="3">
    <source>
        <dbReference type="Proteomes" id="UP000643403"/>
    </source>
</evidence>
<name>A0ABQ3C759_9GAMM</name>
<keyword evidence="3" id="KW-1185">Reference proteome</keyword>
<protein>
    <submittedName>
        <fullName evidence="2">Uncharacterized protein</fullName>
    </submittedName>
</protein>
<dbReference type="RefSeq" id="WP_189450765.1">
    <property type="nucleotide sequence ID" value="NZ_BMXY01000004.1"/>
</dbReference>
<sequence>MSISKKNALAVALVLGLGLAGTASAYSINTTDNTAPVAATGDDTPELVDPTTLTDDLYTMADDVIIAIGNQDAIIGRTTGFNVRVDLLEGATFEGNPAPTASAALAAAGWTVTLVSGGNGQSFAIFGLQPPSSTPVPGIQPGVLFTLESLALDDVTAALTTGDNTLIGQVRFVDPVAGNDLPGSTDTTPLIRAGQAVTADCDTSGGDGQTRIDIARTPGQAPKTYFTTTGEIGSANTGTIDLGDINVGVNEGFNGFEFDAADEFTTTLSGNFSAFNNAANGIFLDLDSNCSTTDDQIEGTINAAGTRVTFEYTGDDVSIGADGFSAGVCGFVAEGNTRVIQATSVSAQTTFVRGENEQSLQACNLLPLRYNGSVVDVYHINPAGNSTAQSFIRVINPSSLTGTVTITGIDDNGNPGAAPVTFTLAAGRSLQVNSDDLENGNAAKGLTGAFGDGAGKWRATVNGEFNDMIVQSLNRNATDGTVTNLTDADNEGEQVLNAQFNNGNGPFLP</sequence>
<dbReference type="Proteomes" id="UP000643403">
    <property type="component" value="Unassembled WGS sequence"/>
</dbReference>
<organism evidence="2 3">
    <name type="scientific">Cognatilysobacter xinjiangensis</name>
    <dbReference type="NCBI Taxonomy" id="546892"/>
    <lineage>
        <taxon>Bacteria</taxon>
        <taxon>Pseudomonadati</taxon>
        <taxon>Pseudomonadota</taxon>
        <taxon>Gammaproteobacteria</taxon>
        <taxon>Lysobacterales</taxon>
        <taxon>Lysobacteraceae</taxon>
        <taxon>Cognatilysobacter</taxon>
    </lineage>
</organism>
<gene>
    <name evidence="2" type="ORF">GCM10008101_26460</name>
</gene>
<evidence type="ECO:0000313" key="2">
    <source>
        <dbReference type="EMBL" id="GGZ70807.1"/>
    </source>
</evidence>
<dbReference type="EMBL" id="BMXY01000004">
    <property type="protein sequence ID" value="GGZ70807.1"/>
    <property type="molecule type" value="Genomic_DNA"/>
</dbReference>
<feature type="signal peptide" evidence="1">
    <location>
        <begin position="1"/>
        <end position="25"/>
    </location>
</feature>
<comment type="caution">
    <text evidence="2">The sequence shown here is derived from an EMBL/GenBank/DDBJ whole genome shotgun (WGS) entry which is preliminary data.</text>
</comment>
<proteinExistence type="predicted"/>